<organism evidence="2 3">
    <name type="scientific">Clonostachys solani</name>
    <dbReference type="NCBI Taxonomy" id="160281"/>
    <lineage>
        <taxon>Eukaryota</taxon>
        <taxon>Fungi</taxon>
        <taxon>Dikarya</taxon>
        <taxon>Ascomycota</taxon>
        <taxon>Pezizomycotina</taxon>
        <taxon>Sordariomycetes</taxon>
        <taxon>Hypocreomycetidae</taxon>
        <taxon>Hypocreales</taxon>
        <taxon>Bionectriaceae</taxon>
        <taxon>Clonostachys</taxon>
    </lineage>
</organism>
<reference evidence="2" key="1">
    <citation type="submission" date="2021-10" db="EMBL/GenBank/DDBJ databases">
        <authorList>
            <person name="Piombo E."/>
        </authorList>
    </citation>
    <scope>NUCLEOTIDE SEQUENCE</scope>
</reference>
<dbReference type="GO" id="GO:0016491">
    <property type="term" value="F:oxidoreductase activity"/>
    <property type="evidence" value="ECO:0007669"/>
    <property type="project" value="UniProtKB-KW"/>
</dbReference>
<proteinExistence type="predicted"/>
<dbReference type="PANTHER" id="PTHR43157:SF22">
    <property type="entry name" value="SHORT-CHAIN DEHYDROGENASE_REDUCTASE PHMF"/>
    <property type="match status" value="1"/>
</dbReference>
<dbReference type="Gene3D" id="3.40.50.720">
    <property type="entry name" value="NAD(P)-binding Rossmann-like Domain"/>
    <property type="match status" value="1"/>
</dbReference>
<protein>
    <submittedName>
        <fullName evidence="2">Uncharacterized protein</fullName>
    </submittedName>
</protein>
<keyword evidence="1" id="KW-0560">Oxidoreductase</keyword>
<dbReference type="InterPro" id="IPR036291">
    <property type="entry name" value="NAD(P)-bd_dom_sf"/>
</dbReference>
<gene>
    <name evidence="2" type="ORF">CSOL1703_00016804</name>
</gene>
<accession>A0A9P0EP82</accession>
<dbReference type="Pfam" id="PF00106">
    <property type="entry name" value="adh_short"/>
    <property type="match status" value="1"/>
</dbReference>
<dbReference type="EMBL" id="CABFOC020000051">
    <property type="protein sequence ID" value="CAH0054730.1"/>
    <property type="molecule type" value="Genomic_DNA"/>
</dbReference>
<dbReference type="Proteomes" id="UP000775872">
    <property type="component" value="Unassembled WGS sequence"/>
</dbReference>
<name>A0A9P0EP82_9HYPO</name>
<sequence length="334" mass="36274">MASIGELWHNARNPPADPQSLGLSFKDKAVLVTGAYGEGLGANAAIKYAALGANPLILGTRTAEKGELAKSAIIERTGCSPDIFIIEPVDLASFESVKRFAENVSQRVPALHVVQLAGGVSPWKYAKTPDGHEASVGINLLSSALLALLLLPKLREAAKAPSPDGFRPHLSILNSIVTFTVSEKKLPSDGQKLVQRCDDESKWDPIQQYLLVKLATWYATKGIAQIFAEHDPDIIVNATCPGLCKTNMARDVPRVFKIFMAIQNYFLARTAEMGSRTLVSATGLGPESHGKFWTNDKYHAMDGFLATERSDALYPETWSEIVSILRPHVPEGIL</sequence>
<evidence type="ECO:0000313" key="2">
    <source>
        <dbReference type="EMBL" id="CAH0054730.1"/>
    </source>
</evidence>
<evidence type="ECO:0000313" key="3">
    <source>
        <dbReference type="Proteomes" id="UP000775872"/>
    </source>
</evidence>
<comment type="caution">
    <text evidence="2">The sequence shown here is derived from an EMBL/GenBank/DDBJ whole genome shotgun (WGS) entry which is preliminary data.</text>
</comment>
<keyword evidence="3" id="KW-1185">Reference proteome</keyword>
<dbReference type="InterPro" id="IPR002347">
    <property type="entry name" value="SDR_fam"/>
</dbReference>
<evidence type="ECO:0000256" key="1">
    <source>
        <dbReference type="ARBA" id="ARBA00023002"/>
    </source>
</evidence>
<dbReference type="AlphaFoldDB" id="A0A9P0EP82"/>
<dbReference type="PANTHER" id="PTHR43157">
    <property type="entry name" value="PHOSPHATIDYLINOSITOL-GLYCAN BIOSYNTHESIS CLASS F PROTEIN-RELATED"/>
    <property type="match status" value="1"/>
</dbReference>
<dbReference type="OrthoDB" id="542013at2759"/>
<dbReference type="SUPFAM" id="SSF51735">
    <property type="entry name" value="NAD(P)-binding Rossmann-fold domains"/>
    <property type="match status" value="1"/>
</dbReference>